<dbReference type="Proteomes" id="UP000030826">
    <property type="component" value="Unassembled WGS sequence"/>
</dbReference>
<dbReference type="PANTHER" id="PTHR11102:SF160">
    <property type="entry name" value="ERAD-ASSOCIATED E3 UBIQUITIN-PROTEIN LIGASE COMPONENT HRD3"/>
    <property type="match status" value="1"/>
</dbReference>
<feature type="coiled-coil region" evidence="1">
    <location>
        <begin position="83"/>
        <end position="110"/>
    </location>
</feature>
<comment type="caution">
    <text evidence="3">The sequence shown here is derived from an EMBL/GenBank/DDBJ whole genome shotgun (WGS) entry which is preliminary data.</text>
</comment>
<dbReference type="SMART" id="SM00671">
    <property type="entry name" value="SEL1"/>
    <property type="match status" value="3"/>
</dbReference>
<dbReference type="PANTHER" id="PTHR11102">
    <property type="entry name" value="SEL-1-LIKE PROTEIN"/>
    <property type="match status" value="1"/>
</dbReference>
<evidence type="ECO:0000256" key="2">
    <source>
        <dbReference type="SAM" id="MobiDB-lite"/>
    </source>
</evidence>
<accession>A0A0B1Q1Y3</accession>
<dbReference type="SUPFAM" id="SSF81901">
    <property type="entry name" value="HCP-like"/>
    <property type="match status" value="1"/>
</dbReference>
<dbReference type="Gene3D" id="1.25.40.10">
    <property type="entry name" value="Tetratricopeptide repeat domain"/>
    <property type="match status" value="1"/>
</dbReference>
<dbReference type="STRING" id="370622.LA66_09465"/>
<dbReference type="InterPro" id="IPR011990">
    <property type="entry name" value="TPR-like_helical_dom_sf"/>
</dbReference>
<dbReference type="OrthoDB" id="5295703at2"/>
<evidence type="ECO:0000313" key="3">
    <source>
        <dbReference type="EMBL" id="KHJ54788.1"/>
    </source>
</evidence>
<protein>
    <submittedName>
        <fullName evidence="3">Uncharacterized protein</fullName>
    </submittedName>
</protein>
<feature type="region of interest" description="Disordered" evidence="2">
    <location>
        <begin position="35"/>
        <end position="60"/>
    </location>
</feature>
<evidence type="ECO:0000313" key="4">
    <source>
        <dbReference type="Proteomes" id="UP000030826"/>
    </source>
</evidence>
<feature type="compositionally biased region" description="Low complexity" evidence="2">
    <location>
        <begin position="49"/>
        <end position="60"/>
    </location>
</feature>
<dbReference type="RefSeq" id="WP_039191776.1">
    <property type="nucleotide sequence ID" value="NZ_JRFJ01000002.1"/>
</dbReference>
<name>A0A0B1Q1Y3_9HYPH</name>
<proteinExistence type="predicted"/>
<feature type="coiled-coil region" evidence="1">
    <location>
        <begin position="292"/>
        <end position="319"/>
    </location>
</feature>
<organism evidence="3 4">
    <name type="scientific">Aureimonas altamirensis</name>
    <dbReference type="NCBI Taxonomy" id="370622"/>
    <lineage>
        <taxon>Bacteria</taxon>
        <taxon>Pseudomonadati</taxon>
        <taxon>Pseudomonadota</taxon>
        <taxon>Alphaproteobacteria</taxon>
        <taxon>Hyphomicrobiales</taxon>
        <taxon>Aurantimonadaceae</taxon>
        <taxon>Aureimonas</taxon>
    </lineage>
</organism>
<keyword evidence="1" id="KW-0175">Coiled coil</keyword>
<evidence type="ECO:0000256" key="1">
    <source>
        <dbReference type="SAM" id="Coils"/>
    </source>
</evidence>
<dbReference type="InterPro" id="IPR006597">
    <property type="entry name" value="Sel1-like"/>
</dbReference>
<dbReference type="AlphaFoldDB" id="A0A0B1Q1Y3"/>
<feature type="compositionally biased region" description="Low complexity" evidence="2">
    <location>
        <begin position="416"/>
        <end position="431"/>
    </location>
</feature>
<dbReference type="Pfam" id="PF08238">
    <property type="entry name" value="Sel1"/>
    <property type="match status" value="3"/>
</dbReference>
<feature type="region of interest" description="Disordered" evidence="2">
    <location>
        <begin position="1"/>
        <end position="23"/>
    </location>
</feature>
<gene>
    <name evidence="3" type="ORF">LA66_09465</name>
</gene>
<dbReference type="EMBL" id="JRFJ01000002">
    <property type="protein sequence ID" value="KHJ54788.1"/>
    <property type="molecule type" value="Genomic_DNA"/>
</dbReference>
<feature type="region of interest" description="Disordered" evidence="2">
    <location>
        <begin position="412"/>
        <end position="441"/>
    </location>
</feature>
<feature type="region of interest" description="Disordered" evidence="2">
    <location>
        <begin position="531"/>
        <end position="557"/>
    </location>
</feature>
<reference evidence="3 4" key="1">
    <citation type="submission" date="2014-09" db="EMBL/GenBank/DDBJ databases">
        <title>Isolation and characterization of Aurantimonas altamirensis ON-56566 from clinical sample following a dog bite.</title>
        <authorList>
            <person name="Eshaghi A."/>
            <person name="Li A."/>
            <person name="Shahinas D."/>
            <person name="Bahn P."/>
            <person name="Kus J.V."/>
            <person name="Patel S.N."/>
        </authorList>
    </citation>
    <scope>NUCLEOTIDE SEQUENCE [LARGE SCALE GENOMIC DNA]</scope>
    <source>
        <strain evidence="3 4">ON-56566</strain>
    </source>
</reference>
<dbReference type="InterPro" id="IPR050767">
    <property type="entry name" value="Sel1_AlgK"/>
</dbReference>
<sequence>MGVADKAKAARGTGDPPGAPSMATLTRTLEELERRLARLSTQKQADSRAAAPAPVGAGATPAERLRRIVDRSAEYAASAPSARARSSEAIDELVQEMRALRGEMRKEIAAGTKAGQATMGHAFATLEASLAARDSSELIADGLAAMLTRMATLEERGATNEALSELNSDLNRMRTVVSGLATQEDLTRHMGSVTGRLDALLETSAAAVDRGAFDAGVAALGERLSSIETLLARLPETLGIERIEDRLKALAAPSGPIALDAVSVSVDLSALEERLDEISGAILVLDRPEQGSDRIEKRLDALSGQLDAFMERLEEAEEERSLRHAEAFTQELKRLEALWQGSDERAAETEAQLLSILRNVADRLADLETETGQAGENAGGTVFDAEFATWQPAEDGQEDSLRATLDRHLKRRRADGAPQAQDGGGAATADPNGATRYGRDVSDFGSILERVRRHERAAGLGPSTRADFIAAARRAAAAAAAEAEALHTGNGAGNGAGESPSGRNRTYRKPMVMAAGAIMLALTALPISRLQTSQSERPAEIADNGSARTPAVTQETTASIPRPLAAGRTIDGMTSGDLIGRLVSHLPPAAAGALPVPPAGDTTLSRAAIGGDAAAMAAIGAAAIDRGATAEGLSWLGQAARRGYAPAQYRLGSLYERGVGVSKDLSLARDWYLVAARAGNVRAMHNLAVIDISGLAGPSDRSAAADWFRMAADRGMADSQFNLAVLYARGAGLPRDPAQAYRWFSIAARGGDATAQRNRDEVGAELDAAQRAAIDAEVARWRPATPTRAANEERYSGSRV</sequence>